<evidence type="ECO:0000313" key="5">
    <source>
        <dbReference type="Proteomes" id="UP000252631"/>
    </source>
</evidence>
<dbReference type="Proteomes" id="UP000256343">
    <property type="component" value="Unassembled WGS sequence"/>
</dbReference>
<name>A0A336JIY3_9BRAD</name>
<dbReference type="EMBL" id="UFQQ01000003">
    <property type="protein sequence ID" value="SSW89685.1"/>
    <property type="molecule type" value="Genomic_DNA"/>
</dbReference>
<evidence type="ECO:0000313" key="4">
    <source>
        <dbReference type="EMBL" id="SSW89685.1"/>
    </source>
</evidence>
<keyword evidence="6" id="KW-1185">Reference proteome</keyword>
<accession>A0A336JIY3</accession>
<organism evidence="4 5">
    <name type="scientific">Rhodopseudomonas pentothenatexigens</name>
    <dbReference type="NCBI Taxonomy" id="999699"/>
    <lineage>
        <taxon>Bacteria</taxon>
        <taxon>Pseudomonadati</taxon>
        <taxon>Pseudomonadota</taxon>
        <taxon>Alphaproteobacteria</taxon>
        <taxon>Hyphomicrobiales</taxon>
        <taxon>Nitrobacteraceae</taxon>
        <taxon>Rhodopseudomonas</taxon>
    </lineage>
</organism>
<dbReference type="EMBL" id="QRDT01000003">
    <property type="protein sequence ID" value="RED38865.1"/>
    <property type="molecule type" value="Genomic_DNA"/>
</dbReference>
<reference evidence="3 6" key="2">
    <citation type="submission" date="2018-07" db="EMBL/GenBank/DDBJ databases">
        <title>Genomic Encyclopedia of Archaeal and Bacterial Type Strains, Phase II (KMG-II): from individual species to whole genera.</title>
        <authorList>
            <person name="Goeker M."/>
        </authorList>
    </citation>
    <scope>NUCLEOTIDE SEQUENCE [LARGE SCALE GENOMIC DNA]</scope>
    <source>
        <strain evidence="3 6">JA575</strain>
    </source>
</reference>
<sequence length="247" mass="26011">MTKVVTLSALACVLLASVSAASILARASVPAAGSAGVAAIGQPVANRELKADKLEVARLQPAAAELEAAQERPAEEQPAEDLTAAAAAEPSNPTKPVRLAYATDELPVAVIPEAASPEPSAAPKATSKLPPVIATAPAHRPKPKPAAKEALLSDGQIAKIKTRLNLSSSQEYYWPSVEQALRAIGRKLDANSHTRDGGTPMIDPDSTEVQQLKFAAMPLLFQLREDQKQEVRKLARTMGLEQVAQQI</sequence>
<dbReference type="AlphaFoldDB" id="A0A336JIY3"/>
<dbReference type="RefSeq" id="WP_114356802.1">
    <property type="nucleotide sequence ID" value="NZ_QRDT01000003.1"/>
</dbReference>
<protein>
    <recommendedName>
        <fullName evidence="7">LTXXQ motif family protein</fullName>
    </recommendedName>
</protein>
<feature type="chain" id="PRO_5016260652" description="LTXXQ motif family protein" evidence="2">
    <location>
        <begin position="28"/>
        <end position="247"/>
    </location>
</feature>
<gene>
    <name evidence="3" type="ORF">BJ125_103227</name>
    <name evidence="4" type="ORF">SAMN05892882_103227</name>
</gene>
<reference evidence="4 5" key="1">
    <citation type="submission" date="2017-08" db="EMBL/GenBank/DDBJ databases">
        <authorList>
            <person name="de Groot N.N."/>
        </authorList>
    </citation>
    <scope>NUCLEOTIDE SEQUENCE [LARGE SCALE GENOMIC DNA]</scope>
    <source>
        <strain evidence="4 5">JA575</strain>
    </source>
</reference>
<dbReference type="OrthoDB" id="8138983at2"/>
<keyword evidence="2" id="KW-0732">Signal</keyword>
<evidence type="ECO:0000313" key="6">
    <source>
        <dbReference type="Proteomes" id="UP000256343"/>
    </source>
</evidence>
<evidence type="ECO:0000256" key="1">
    <source>
        <dbReference type="SAM" id="MobiDB-lite"/>
    </source>
</evidence>
<feature type="signal peptide" evidence="2">
    <location>
        <begin position="1"/>
        <end position="27"/>
    </location>
</feature>
<dbReference type="Proteomes" id="UP000252631">
    <property type="component" value="Unassembled WGS sequence"/>
</dbReference>
<evidence type="ECO:0000313" key="3">
    <source>
        <dbReference type="EMBL" id="RED38865.1"/>
    </source>
</evidence>
<feature type="region of interest" description="Disordered" evidence="1">
    <location>
        <begin position="65"/>
        <end position="94"/>
    </location>
</feature>
<evidence type="ECO:0000256" key="2">
    <source>
        <dbReference type="SAM" id="SignalP"/>
    </source>
</evidence>
<proteinExistence type="predicted"/>
<evidence type="ECO:0008006" key="7">
    <source>
        <dbReference type="Google" id="ProtNLM"/>
    </source>
</evidence>